<reference evidence="3 4" key="1">
    <citation type="submission" date="2015-07" db="EMBL/GenBank/DDBJ databases">
        <title>Genome analysis of myxobacterium Chondromyces crocatus Cm c5 reveals a high potential for natural compound synthesis and the genetic basis for the loss of fruiting body formation.</title>
        <authorList>
            <person name="Zaburannyi N."/>
            <person name="Bunk B."/>
            <person name="Maier J."/>
            <person name="Overmann J."/>
            <person name="Mueller R."/>
        </authorList>
    </citation>
    <scope>NUCLEOTIDE SEQUENCE [LARGE SCALE GENOMIC DNA]</scope>
    <source>
        <strain evidence="3 4">Cm c5</strain>
    </source>
</reference>
<feature type="region of interest" description="Disordered" evidence="1">
    <location>
        <begin position="1"/>
        <end position="21"/>
    </location>
</feature>
<keyword evidence="2" id="KW-0472">Membrane</keyword>
<dbReference type="Proteomes" id="UP000067626">
    <property type="component" value="Chromosome"/>
</dbReference>
<evidence type="ECO:0000256" key="2">
    <source>
        <dbReference type="SAM" id="Phobius"/>
    </source>
</evidence>
<evidence type="ECO:0000313" key="3">
    <source>
        <dbReference type="EMBL" id="AKT37901.1"/>
    </source>
</evidence>
<accession>A0A0K1EAJ0</accession>
<keyword evidence="2" id="KW-1133">Transmembrane helix</keyword>
<feature type="compositionally biased region" description="Pro residues" evidence="1">
    <location>
        <begin position="1"/>
        <end position="13"/>
    </location>
</feature>
<proteinExistence type="predicted"/>
<feature type="transmembrane region" description="Helical" evidence="2">
    <location>
        <begin position="147"/>
        <end position="170"/>
    </location>
</feature>
<dbReference type="EMBL" id="CP012159">
    <property type="protein sequence ID" value="AKT37901.1"/>
    <property type="molecule type" value="Genomic_DNA"/>
</dbReference>
<name>A0A0K1EAJ0_CHOCO</name>
<gene>
    <name evidence="3" type="ORF">CMC5_020440</name>
</gene>
<sequence>MPTPPTPPAPPPVKKGTPRVHIDADRPGVRLLRIDGVISDREGEALLVRTACEAPCNRVVEGKKGQSFFVGAPGMIPSRGFGLEDYQDDVTVRVDGGSMAARQIGYLASALGGVAMAGGGIMLAYGYGGSDSRLSNGRIVEGRNEALTTGGFITLGAGAAVLATGIVLAVTNSTSIEIVPTTQRSTGLKFERGHFVF</sequence>
<dbReference type="AlphaFoldDB" id="A0A0K1EAJ0"/>
<feature type="transmembrane region" description="Helical" evidence="2">
    <location>
        <begin position="104"/>
        <end position="127"/>
    </location>
</feature>
<evidence type="ECO:0000256" key="1">
    <source>
        <dbReference type="SAM" id="MobiDB-lite"/>
    </source>
</evidence>
<keyword evidence="4" id="KW-1185">Reference proteome</keyword>
<evidence type="ECO:0000313" key="4">
    <source>
        <dbReference type="Proteomes" id="UP000067626"/>
    </source>
</evidence>
<dbReference type="KEGG" id="ccro:CMC5_020440"/>
<protein>
    <submittedName>
        <fullName evidence="3">Uncharacterized protein</fullName>
    </submittedName>
</protein>
<keyword evidence="2" id="KW-0812">Transmembrane</keyword>
<dbReference type="PATRIC" id="fig|52.7.peg.2202"/>
<organism evidence="3 4">
    <name type="scientific">Chondromyces crocatus</name>
    <dbReference type="NCBI Taxonomy" id="52"/>
    <lineage>
        <taxon>Bacteria</taxon>
        <taxon>Pseudomonadati</taxon>
        <taxon>Myxococcota</taxon>
        <taxon>Polyangia</taxon>
        <taxon>Polyangiales</taxon>
        <taxon>Polyangiaceae</taxon>
        <taxon>Chondromyces</taxon>
    </lineage>
</organism>